<evidence type="ECO:0000313" key="2">
    <source>
        <dbReference type="Proteomes" id="UP000886501"/>
    </source>
</evidence>
<dbReference type="EMBL" id="MU118082">
    <property type="protein sequence ID" value="KAF9645667.1"/>
    <property type="molecule type" value="Genomic_DNA"/>
</dbReference>
<comment type="caution">
    <text evidence="1">The sequence shown here is derived from an EMBL/GenBank/DDBJ whole genome shotgun (WGS) entry which is preliminary data.</text>
</comment>
<reference evidence="1" key="2">
    <citation type="journal article" date="2020" name="Nat. Commun.">
        <title>Large-scale genome sequencing of mycorrhizal fungi provides insights into the early evolution of symbiotic traits.</title>
        <authorList>
            <person name="Miyauchi S."/>
            <person name="Kiss E."/>
            <person name="Kuo A."/>
            <person name="Drula E."/>
            <person name="Kohler A."/>
            <person name="Sanchez-Garcia M."/>
            <person name="Morin E."/>
            <person name="Andreopoulos B."/>
            <person name="Barry K.W."/>
            <person name="Bonito G."/>
            <person name="Buee M."/>
            <person name="Carver A."/>
            <person name="Chen C."/>
            <person name="Cichocki N."/>
            <person name="Clum A."/>
            <person name="Culley D."/>
            <person name="Crous P.W."/>
            <person name="Fauchery L."/>
            <person name="Girlanda M."/>
            <person name="Hayes R.D."/>
            <person name="Keri Z."/>
            <person name="LaButti K."/>
            <person name="Lipzen A."/>
            <person name="Lombard V."/>
            <person name="Magnuson J."/>
            <person name="Maillard F."/>
            <person name="Murat C."/>
            <person name="Nolan M."/>
            <person name="Ohm R.A."/>
            <person name="Pangilinan J."/>
            <person name="Pereira M.F."/>
            <person name="Perotto S."/>
            <person name="Peter M."/>
            <person name="Pfister S."/>
            <person name="Riley R."/>
            <person name="Sitrit Y."/>
            <person name="Stielow J.B."/>
            <person name="Szollosi G."/>
            <person name="Zifcakova L."/>
            <person name="Stursova M."/>
            <person name="Spatafora J.W."/>
            <person name="Tedersoo L."/>
            <person name="Vaario L.M."/>
            <person name="Yamada A."/>
            <person name="Yan M."/>
            <person name="Wang P."/>
            <person name="Xu J."/>
            <person name="Bruns T."/>
            <person name="Baldrian P."/>
            <person name="Vilgalys R."/>
            <person name="Dunand C."/>
            <person name="Henrissat B."/>
            <person name="Grigoriev I.V."/>
            <person name="Hibbett D."/>
            <person name="Nagy L.G."/>
            <person name="Martin F.M."/>
        </authorList>
    </citation>
    <scope>NUCLEOTIDE SEQUENCE</scope>
    <source>
        <strain evidence="1">P2</strain>
    </source>
</reference>
<keyword evidence="2" id="KW-1185">Reference proteome</keyword>
<organism evidence="1 2">
    <name type="scientific">Thelephora ganbajun</name>
    <name type="common">Ganba fungus</name>
    <dbReference type="NCBI Taxonomy" id="370292"/>
    <lineage>
        <taxon>Eukaryota</taxon>
        <taxon>Fungi</taxon>
        <taxon>Dikarya</taxon>
        <taxon>Basidiomycota</taxon>
        <taxon>Agaricomycotina</taxon>
        <taxon>Agaricomycetes</taxon>
        <taxon>Thelephorales</taxon>
        <taxon>Thelephoraceae</taxon>
        <taxon>Thelephora</taxon>
    </lineage>
</organism>
<sequence>MIWNLIERNSRPELRSPPPLTPEGKVATPEPEKSFTQKYWVYIVALMVILGQFSPPFPLPLVPTRSDMMRGL</sequence>
<evidence type="ECO:0000313" key="1">
    <source>
        <dbReference type="EMBL" id="KAF9645667.1"/>
    </source>
</evidence>
<accession>A0ACB6Z807</accession>
<gene>
    <name evidence="1" type="ORF">BDM02DRAFT_3119810</name>
</gene>
<reference evidence="1" key="1">
    <citation type="submission" date="2019-10" db="EMBL/GenBank/DDBJ databases">
        <authorList>
            <consortium name="DOE Joint Genome Institute"/>
            <person name="Kuo A."/>
            <person name="Miyauchi S."/>
            <person name="Kiss E."/>
            <person name="Drula E."/>
            <person name="Kohler A."/>
            <person name="Sanchez-Garcia M."/>
            <person name="Andreopoulos B."/>
            <person name="Barry K.W."/>
            <person name="Bonito G."/>
            <person name="Buee M."/>
            <person name="Carver A."/>
            <person name="Chen C."/>
            <person name="Cichocki N."/>
            <person name="Clum A."/>
            <person name="Culley D."/>
            <person name="Crous P.W."/>
            <person name="Fauchery L."/>
            <person name="Girlanda M."/>
            <person name="Hayes R."/>
            <person name="Keri Z."/>
            <person name="Labutti K."/>
            <person name="Lipzen A."/>
            <person name="Lombard V."/>
            <person name="Magnuson J."/>
            <person name="Maillard F."/>
            <person name="Morin E."/>
            <person name="Murat C."/>
            <person name="Nolan M."/>
            <person name="Ohm R."/>
            <person name="Pangilinan J."/>
            <person name="Pereira M."/>
            <person name="Perotto S."/>
            <person name="Peter M."/>
            <person name="Riley R."/>
            <person name="Sitrit Y."/>
            <person name="Stielow B."/>
            <person name="Szollosi G."/>
            <person name="Zifcakova L."/>
            <person name="Stursova M."/>
            <person name="Spatafora J.W."/>
            <person name="Tedersoo L."/>
            <person name="Vaario L.-M."/>
            <person name="Yamada A."/>
            <person name="Yan M."/>
            <person name="Wang P."/>
            <person name="Xu J."/>
            <person name="Bruns T."/>
            <person name="Baldrian P."/>
            <person name="Vilgalys R."/>
            <person name="Henrissat B."/>
            <person name="Grigoriev I.V."/>
            <person name="Hibbett D."/>
            <person name="Nagy L.G."/>
            <person name="Martin F.M."/>
        </authorList>
    </citation>
    <scope>NUCLEOTIDE SEQUENCE</scope>
    <source>
        <strain evidence="1">P2</strain>
    </source>
</reference>
<proteinExistence type="predicted"/>
<name>A0ACB6Z807_THEGA</name>
<dbReference type="Proteomes" id="UP000886501">
    <property type="component" value="Unassembled WGS sequence"/>
</dbReference>
<protein>
    <submittedName>
        <fullName evidence="1">Uncharacterized protein</fullName>
    </submittedName>
</protein>